<evidence type="ECO:0000313" key="2">
    <source>
        <dbReference type="Proteomes" id="UP000027222"/>
    </source>
</evidence>
<accession>A0A067SPM1</accession>
<evidence type="ECO:0000313" key="1">
    <source>
        <dbReference type="EMBL" id="KDR71942.1"/>
    </source>
</evidence>
<organism evidence="1 2">
    <name type="scientific">Galerina marginata (strain CBS 339.88)</name>
    <dbReference type="NCBI Taxonomy" id="685588"/>
    <lineage>
        <taxon>Eukaryota</taxon>
        <taxon>Fungi</taxon>
        <taxon>Dikarya</taxon>
        <taxon>Basidiomycota</taxon>
        <taxon>Agaricomycotina</taxon>
        <taxon>Agaricomycetes</taxon>
        <taxon>Agaricomycetidae</taxon>
        <taxon>Agaricales</taxon>
        <taxon>Agaricineae</taxon>
        <taxon>Strophariaceae</taxon>
        <taxon>Galerina</taxon>
    </lineage>
</organism>
<gene>
    <name evidence="1" type="ORF">GALMADRAFT_143301</name>
</gene>
<dbReference type="HOGENOM" id="CLU_2333738_0_0_1"/>
<proteinExistence type="predicted"/>
<name>A0A067SPM1_GALM3</name>
<dbReference type="EMBL" id="KL142390">
    <property type="protein sequence ID" value="KDR71942.1"/>
    <property type="molecule type" value="Genomic_DNA"/>
</dbReference>
<dbReference type="Proteomes" id="UP000027222">
    <property type="component" value="Unassembled WGS sequence"/>
</dbReference>
<dbReference type="AlphaFoldDB" id="A0A067SPM1"/>
<keyword evidence="2" id="KW-1185">Reference proteome</keyword>
<reference evidence="2" key="1">
    <citation type="journal article" date="2014" name="Proc. Natl. Acad. Sci. U.S.A.">
        <title>Extensive sampling of basidiomycete genomes demonstrates inadequacy of the white-rot/brown-rot paradigm for wood decay fungi.</title>
        <authorList>
            <person name="Riley R."/>
            <person name="Salamov A.A."/>
            <person name="Brown D.W."/>
            <person name="Nagy L.G."/>
            <person name="Floudas D."/>
            <person name="Held B.W."/>
            <person name="Levasseur A."/>
            <person name="Lombard V."/>
            <person name="Morin E."/>
            <person name="Otillar R."/>
            <person name="Lindquist E.A."/>
            <person name="Sun H."/>
            <person name="LaButti K.M."/>
            <person name="Schmutz J."/>
            <person name="Jabbour D."/>
            <person name="Luo H."/>
            <person name="Baker S.E."/>
            <person name="Pisabarro A.G."/>
            <person name="Walton J.D."/>
            <person name="Blanchette R.A."/>
            <person name="Henrissat B."/>
            <person name="Martin F."/>
            <person name="Cullen D."/>
            <person name="Hibbett D.S."/>
            <person name="Grigoriev I.V."/>
        </authorList>
    </citation>
    <scope>NUCLEOTIDE SEQUENCE [LARGE SCALE GENOMIC DNA]</scope>
    <source>
        <strain evidence="2">CBS 339.88</strain>
    </source>
</reference>
<sequence>MRDSEIAEIVLGGEGLTAIVELVSYRIYDIPTTKDSEYDSILSIRDALVDGQLVGVRDCIRAAESELKGGNSAGCLNCTAEKLLEGGDGWRSGAFTIV</sequence>
<protein>
    <submittedName>
        <fullName evidence="1">Uncharacterized protein</fullName>
    </submittedName>
</protein>